<keyword evidence="2" id="KW-1185">Reference proteome</keyword>
<evidence type="ECO:0000313" key="1">
    <source>
        <dbReference type="EMBL" id="KAF0484107.1"/>
    </source>
</evidence>
<dbReference type="OrthoDB" id="2378260at2759"/>
<proteinExistence type="predicted"/>
<dbReference type="Proteomes" id="UP000439903">
    <property type="component" value="Unassembled WGS sequence"/>
</dbReference>
<gene>
    <name evidence="1" type="ORF">F8M41_023090</name>
</gene>
<evidence type="ECO:0000313" key="2">
    <source>
        <dbReference type="Proteomes" id="UP000439903"/>
    </source>
</evidence>
<protein>
    <submittedName>
        <fullName evidence="1">Uncharacterized protein</fullName>
    </submittedName>
</protein>
<accession>A0A8H4EHP5</accession>
<sequence>MNEEQSNTSVPKISLTKQVTDQEVDTPDIYISDPINVNPNSIANIEKFLLHIEKISGIKNRTRKWVVVTCDGVPYCFSTKLKEKFPWAIDLKRYAICQGYQTKNQLSYFKKCADHHKSWDSICSIYHQAMAMELLWPYVKSHPIPSVDGYLAWVKEQQDSLYLIKYEQTFVYLQAIINYRKAIRMNNPILKKAARRVFSPVWSARHHPIYHLIEAANEVQLMKLHPEIHNIIEKTCIVSRSGHSEQHQGLDAIIEEVNKALKSLIPLVPQDHHWKIALRKNLFKVIGYNEDQLLGPRTRPESTMECQRFQTLLRNFEFVNLLNSKPVCQSLDGEYELNEDLINFTPLAKQARQSFIIDTFINKGILLLFRLIPVTKQEAEAQKNEENMTIPEIVVKIETLFEPFGESTQKKYLG</sequence>
<name>A0A8H4EHP5_GIGMA</name>
<comment type="caution">
    <text evidence="1">The sequence shown here is derived from an EMBL/GenBank/DDBJ whole genome shotgun (WGS) entry which is preliminary data.</text>
</comment>
<organism evidence="1 2">
    <name type="scientific">Gigaspora margarita</name>
    <dbReference type="NCBI Taxonomy" id="4874"/>
    <lineage>
        <taxon>Eukaryota</taxon>
        <taxon>Fungi</taxon>
        <taxon>Fungi incertae sedis</taxon>
        <taxon>Mucoromycota</taxon>
        <taxon>Glomeromycotina</taxon>
        <taxon>Glomeromycetes</taxon>
        <taxon>Diversisporales</taxon>
        <taxon>Gigasporaceae</taxon>
        <taxon>Gigaspora</taxon>
    </lineage>
</organism>
<reference evidence="1 2" key="1">
    <citation type="journal article" date="2019" name="Environ. Microbiol.">
        <title>At the nexus of three kingdoms: the genome of the mycorrhizal fungus Gigaspora margarita provides insights into plant, endobacterial and fungal interactions.</title>
        <authorList>
            <person name="Venice F."/>
            <person name="Ghignone S."/>
            <person name="Salvioli di Fossalunga A."/>
            <person name="Amselem J."/>
            <person name="Novero M."/>
            <person name="Xianan X."/>
            <person name="Sedzielewska Toro K."/>
            <person name="Morin E."/>
            <person name="Lipzen A."/>
            <person name="Grigoriev I.V."/>
            <person name="Henrissat B."/>
            <person name="Martin F.M."/>
            <person name="Bonfante P."/>
        </authorList>
    </citation>
    <scope>NUCLEOTIDE SEQUENCE [LARGE SCALE GENOMIC DNA]</scope>
    <source>
        <strain evidence="1 2">BEG34</strain>
    </source>
</reference>
<dbReference type="EMBL" id="WTPW01000738">
    <property type="protein sequence ID" value="KAF0484107.1"/>
    <property type="molecule type" value="Genomic_DNA"/>
</dbReference>
<dbReference type="AlphaFoldDB" id="A0A8H4EHP5"/>